<dbReference type="AlphaFoldDB" id="A0A1Y1IX89"/>
<evidence type="ECO:0000313" key="3">
    <source>
        <dbReference type="Proteomes" id="UP000054558"/>
    </source>
</evidence>
<feature type="region of interest" description="Disordered" evidence="1">
    <location>
        <begin position="1"/>
        <end position="58"/>
    </location>
</feature>
<dbReference type="PANTHER" id="PTHR46691">
    <property type="entry name" value="HIGH MOBILITY GROUP B PROTEIN 9"/>
    <property type="match status" value="1"/>
</dbReference>
<dbReference type="STRING" id="105231.A0A1Y1IX89"/>
<dbReference type="Proteomes" id="UP000054558">
    <property type="component" value="Unassembled WGS sequence"/>
</dbReference>
<name>A0A1Y1IX89_KLENI</name>
<protein>
    <submittedName>
        <fullName evidence="2">HMG (High mobility group) box protein</fullName>
    </submittedName>
</protein>
<feature type="compositionally biased region" description="Polar residues" evidence="1">
    <location>
        <begin position="22"/>
        <end position="32"/>
    </location>
</feature>
<dbReference type="PANTHER" id="PTHR46691:SF1">
    <property type="entry name" value="AT-RICH INTERACTIVE DOMAIN-CONTAINING PROTEIN 2"/>
    <property type="match status" value="1"/>
</dbReference>
<accession>A0A1Y1IX89</accession>
<reference evidence="2 3" key="1">
    <citation type="journal article" date="2014" name="Nat. Commun.">
        <title>Klebsormidium flaccidum genome reveals primary factors for plant terrestrial adaptation.</title>
        <authorList>
            <person name="Hori K."/>
            <person name="Maruyama F."/>
            <person name="Fujisawa T."/>
            <person name="Togashi T."/>
            <person name="Yamamoto N."/>
            <person name="Seo M."/>
            <person name="Sato S."/>
            <person name="Yamada T."/>
            <person name="Mori H."/>
            <person name="Tajima N."/>
            <person name="Moriyama T."/>
            <person name="Ikeuchi M."/>
            <person name="Watanabe M."/>
            <person name="Wada H."/>
            <person name="Kobayashi K."/>
            <person name="Saito M."/>
            <person name="Masuda T."/>
            <person name="Sasaki-Sekimoto Y."/>
            <person name="Mashiguchi K."/>
            <person name="Awai K."/>
            <person name="Shimojima M."/>
            <person name="Masuda S."/>
            <person name="Iwai M."/>
            <person name="Nobusawa T."/>
            <person name="Narise T."/>
            <person name="Kondo S."/>
            <person name="Saito H."/>
            <person name="Sato R."/>
            <person name="Murakawa M."/>
            <person name="Ihara Y."/>
            <person name="Oshima-Yamada Y."/>
            <person name="Ohtaka K."/>
            <person name="Satoh M."/>
            <person name="Sonobe K."/>
            <person name="Ishii M."/>
            <person name="Ohtani R."/>
            <person name="Kanamori-Sato M."/>
            <person name="Honoki R."/>
            <person name="Miyazaki D."/>
            <person name="Mochizuki H."/>
            <person name="Umetsu J."/>
            <person name="Higashi K."/>
            <person name="Shibata D."/>
            <person name="Kamiya Y."/>
            <person name="Sato N."/>
            <person name="Nakamura Y."/>
            <person name="Tabata S."/>
            <person name="Ida S."/>
            <person name="Kurokawa K."/>
            <person name="Ohta H."/>
        </authorList>
    </citation>
    <scope>NUCLEOTIDE SEQUENCE [LARGE SCALE GENOMIC DNA]</scope>
    <source>
        <strain evidence="2 3">NIES-2285</strain>
    </source>
</reference>
<keyword evidence="3" id="KW-1185">Reference proteome</keyword>
<dbReference type="EMBL" id="DF238131">
    <property type="protein sequence ID" value="GAQ92888.1"/>
    <property type="molecule type" value="Genomic_DNA"/>
</dbReference>
<evidence type="ECO:0000256" key="1">
    <source>
        <dbReference type="SAM" id="MobiDB-lite"/>
    </source>
</evidence>
<dbReference type="OrthoDB" id="338531at2759"/>
<organism evidence="2 3">
    <name type="scientific">Klebsormidium nitens</name>
    <name type="common">Green alga</name>
    <name type="synonym">Ulothrix nitens</name>
    <dbReference type="NCBI Taxonomy" id="105231"/>
    <lineage>
        <taxon>Eukaryota</taxon>
        <taxon>Viridiplantae</taxon>
        <taxon>Streptophyta</taxon>
        <taxon>Klebsormidiophyceae</taxon>
        <taxon>Klebsormidiales</taxon>
        <taxon>Klebsormidiaceae</taxon>
        <taxon>Klebsormidium</taxon>
    </lineage>
</organism>
<evidence type="ECO:0000313" key="2">
    <source>
        <dbReference type="EMBL" id="GAQ92888.1"/>
    </source>
</evidence>
<sequence length="272" mass="30177">MSDGMTPNEASPTDNIGDGPSRAQSNAVAESPSSEDKKRKANPLSRKSEELEAWEGPGLKRIKKRLEGVKEEDLPELEPLEVLGTTVQALVVAKFDRSYLLEVQIGREKLHGVLYHAPPPEQSYPFIPPPVMTTRLALEGGQVVMKNPPRKVAEEKLKRDRNAPKLARTCYNFFFTERGDWRAVEEDDRRGAQAVPGDGAEGQGAIHYGAGAISRATCTPREFCRGDSVAGVEAAQRLEKHNWGTLNLQRDKGHTDHVSIRKGRLRLHSRRS</sequence>
<gene>
    <name evidence="2" type="ORF">KFL_011820010</name>
</gene>
<proteinExistence type="predicted"/>